<dbReference type="PATRIC" id="fig|1423726.3.peg.627"/>
<comment type="caution">
    <text evidence="1">The sequence shown here is derived from an EMBL/GenBank/DDBJ whole genome shotgun (WGS) entry which is preliminary data.</text>
</comment>
<dbReference type="RefSeq" id="WP_057905039.1">
    <property type="nucleotide sequence ID" value="NZ_AZDA01000092.1"/>
</dbReference>
<evidence type="ECO:0000313" key="1">
    <source>
        <dbReference type="EMBL" id="KRK34400.1"/>
    </source>
</evidence>
<protein>
    <submittedName>
        <fullName evidence="1">Uncharacterized protein</fullName>
    </submittedName>
</protein>
<organism evidence="1 2">
    <name type="scientific">Loigolactobacillus bifermentans DSM 20003</name>
    <dbReference type="NCBI Taxonomy" id="1423726"/>
    <lineage>
        <taxon>Bacteria</taxon>
        <taxon>Bacillati</taxon>
        <taxon>Bacillota</taxon>
        <taxon>Bacilli</taxon>
        <taxon>Lactobacillales</taxon>
        <taxon>Lactobacillaceae</taxon>
        <taxon>Loigolactobacillus</taxon>
    </lineage>
</organism>
<proteinExistence type="predicted"/>
<accession>A0A0R1GK63</accession>
<dbReference type="STRING" id="1423726.FC07_GL000609"/>
<name>A0A0R1GK63_9LACO</name>
<dbReference type="EMBL" id="AZDA01000092">
    <property type="protein sequence ID" value="KRK34400.1"/>
    <property type="molecule type" value="Genomic_DNA"/>
</dbReference>
<evidence type="ECO:0000313" key="2">
    <source>
        <dbReference type="Proteomes" id="UP000051461"/>
    </source>
</evidence>
<dbReference type="AlphaFoldDB" id="A0A0R1GK63"/>
<keyword evidence="2" id="KW-1185">Reference proteome</keyword>
<gene>
    <name evidence="1" type="ORF">FC07_GL000609</name>
</gene>
<dbReference type="Proteomes" id="UP000051461">
    <property type="component" value="Unassembled WGS sequence"/>
</dbReference>
<reference evidence="1 2" key="1">
    <citation type="journal article" date="2015" name="Genome Announc.">
        <title>Expanding the biotechnology potential of lactobacilli through comparative genomics of 213 strains and associated genera.</title>
        <authorList>
            <person name="Sun Z."/>
            <person name="Harris H.M."/>
            <person name="McCann A."/>
            <person name="Guo C."/>
            <person name="Argimon S."/>
            <person name="Zhang W."/>
            <person name="Yang X."/>
            <person name="Jeffery I.B."/>
            <person name="Cooney J.C."/>
            <person name="Kagawa T.F."/>
            <person name="Liu W."/>
            <person name="Song Y."/>
            <person name="Salvetti E."/>
            <person name="Wrobel A."/>
            <person name="Rasinkangas P."/>
            <person name="Parkhill J."/>
            <person name="Rea M.C."/>
            <person name="O'Sullivan O."/>
            <person name="Ritari J."/>
            <person name="Douillard F.P."/>
            <person name="Paul Ross R."/>
            <person name="Yang R."/>
            <person name="Briner A.E."/>
            <person name="Felis G.E."/>
            <person name="de Vos W.M."/>
            <person name="Barrangou R."/>
            <person name="Klaenhammer T.R."/>
            <person name="Caufield P.W."/>
            <person name="Cui Y."/>
            <person name="Zhang H."/>
            <person name="O'Toole P.W."/>
        </authorList>
    </citation>
    <scope>NUCLEOTIDE SEQUENCE [LARGE SCALE GENOMIC DNA]</scope>
    <source>
        <strain evidence="1 2">DSM 20003</strain>
    </source>
</reference>
<sequence length="59" mass="6980">MQQLSKHDLKISDQAAEATFKDETVNYDEVYRQSHKRIDQERAFGQLILQQLEIEVDTK</sequence>